<protein>
    <submittedName>
        <fullName evidence="5">Type I restriction enzyme S subunit</fullName>
    </submittedName>
</protein>
<sequence>MSVWPTVSIESIAEKIAMGPFGSNIKVETFVPQGVPVISGQHLHGTRLNDAPGFNYVTAEHAERLRNSCVKTGDIIFTHAGTIGQVALIPESATYAQYIISQRQFYLRVNRDLADPAFITRWFHAPCGHHRLMVHASQVGVPSISRPASNLRQIQIELPPLEIQREISTVLDGLDDKIEVNRKASATLEEMARALYRSWFVDFDPVWAKLEGGQPAHMDAATAALFPDSFDNDGLPLGWRSGKLSDVAVNPRNGVKPEQISPETAYIGLEHMPRRSITLPDWGTAADVGSQKSGMCAGDFLFGKLRPYFHKVGIAPVDGICSTDIIVVRPKTPEWAGFVLSIISTDEFVEHTNAGSSGTRMPRTNWSDMGAYEITMPPGIVASAYDATTKPWRDRIVAGVHENRTLAALRDTLLPRLMSGELRVGEARELVEEVA</sequence>
<dbReference type="OrthoDB" id="512700at2"/>
<evidence type="ECO:0000313" key="5">
    <source>
        <dbReference type="EMBL" id="RCW88805.1"/>
    </source>
</evidence>
<dbReference type="PANTHER" id="PTHR30408:SF13">
    <property type="entry name" value="TYPE I RESTRICTION ENZYME HINDI SPECIFICITY SUBUNIT"/>
    <property type="match status" value="1"/>
</dbReference>
<dbReference type="Gene3D" id="3.90.220.20">
    <property type="entry name" value="DNA methylase specificity domains"/>
    <property type="match status" value="2"/>
</dbReference>
<keyword evidence="2" id="KW-0680">Restriction system</keyword>
<dbReference type="GO" id="GO:0003677">
    <property type="term" value="F:DNA binding"/>
    <property type="evidence" value="ECO:0007669"/>
    <property type="project" value="UniProtKB-KW"/>
</dbReference>
<dbReference type="InterPro" id="IPR052021">
    <property type="entry name" value="Type-I_RS_S_subunit"/>
</dbReference>
<evidence type="ECO:0000259" key="4">
    <source>
        <dbReference type="Pfam" id="PF01420"/>
    </source>
</evidence>
<feature type="domain" description="Type I restriction modification DNA specificity" evidence="4">
    <location>
        <begin position="35"/>
        <end position="189"/>
    </location>
</feature>
<dbReference type="GO" id="GO:0009307">
    <property type="term" value="P:DNA restriction-modification system"/>
    <property type="evidence" value="ECO:0007669"/>
    <property type="project" value="UniProtKB-KW"/>
</dbReference>
<dbReference type="EMBL" id="QPJL01000001">
    <property type="protein sequence ID" value="RCW88805.1"/>
    <property type="molecule type" value="Genomic_DNA"/>
</dbReference>
<comment type="similarity">
    <text evidence="1">Belongs to the type-I restriction system S methylase family.</text>
</comment>
<proteinExistence type="inferred from homology"/>
<accession>A0A368Z8M6</accession>
<name>A0A368Z8M6_9RHOB</name>
<evidence type="ECO:0000256" key="2">
    <source>
        <dbReference type="ARBA" id="ARBA00022747"/>
    </source>
</evidence>
<dbReference type="InterPro" id="IPR044946">
    <property type="entry name" value="Restrct_endonuc_typeI_TRD_sf"/>
</dbReference>
<gene>
    <name evidence="5" type="ORF">DFP89_101241</name>
</gene>
<dbReference type="Pfam" id="PF01420">
    <property type="entry name" value="Methylase_S"/>
    <property type="match status" value="1"/>
</dbReference>
<evidence type="ECO:0000256" key="3">
    <source>
        <dbReference type="ARBA" id="ARBA00023125"/>
    </source>
</evidence>
<dbReference type="RefSeq" id="WP_114347553.1">
    <property type="nucleotide sequence ID" value="NZ_QPJL01000001.1"/>
</dbReference>
<reference evidence="5 6" key="1">
    <citation type="submission" date="2018-07" db="EMBL/GenBank/DDBJ databases">
        <title>Genomic Encyclopedia of Type Strains, Phase III (KMG-III): the genomes of soil and plant-associated and newly described type strains.</title>
        <authorList>
            <person name="Whitman W."/>
        </authorList>
    </citation>
    <scope>NUCLEOTIDE SEQUENCE [LARGE SCALE GENOMIC DNA]</scope>
    <source>
        <strain evidence="5 6">CECT 8525</strain>
    </source>
</reference>
<evidence type="ECO:0000313" key="6">
    <source>
        <dbReference type="Proteomes" id="UP000253345"/>
    </source>
</evidence>
<keyword evidence="3" id="KW-0238">DNA-binding</keyword>
<dbReference type="Proteomes" id="UP000253345">
    <property type="component" value="Unassembled WGS sequence"/>
</dbReference>
<dbReference type="AlphaFoldDB" id="A0A368Z8M6"/>
<dbReference type="InterPro" id="IPR000055">
    <property type="entry name" value="Restrct_endonuc_typeI_TRD"/>
</dbReference>
<dbReference type="PANTHER" id="PTHR30408">
    <property type="entry name" value="TYPE-1 RESTRICTION ENZYME ECOKI SPECIFICITY PROTEIN"/>
    <property type="match status" value="1"/>
</dbReference>
<comment type="caution">
    <text evidence="5">The sequence shown here is derived from an EMBL/GenBank/DDBJ whole genome shotgun (WGS) entry which is preliminary data.</text>
</comment>
<keyword evidence="6" id="KW-1185">Reference proteome</keyword>
<dbReference type="SUPFAM" id="SSF116734">
    <property type="entry name" value="DNA methylase specificity domain"/>
    <property type="match status" value="2"/>
</dbReference>
<evidence type="ECO:0000256" key="1">
    <source>
        <dbReference type="ARBA" id="ARBA00010923"/>
    </source>
</evidence>
<organism evidence="5 6">
    <name type="scientific">Paracoccus lutimaris</name>
    <dbReference type="NCBI Taxonomy" id="1490030"/>
    <lineage>
        <taxon>Bacteria</taxon>
        <taxon>Pseudomonadati</taxon>
        <taxon>Pseudomonadota</taxon>
        <taxon>Alphaproteobacteria</taxon>
        <taxon>Rhodobacterales</taxon>
        <taxon>Paracoccaceae</taxon>
        <taxon>Paracoccus</taxon>
    </lineage>
</organism>